<gene>
    <name evidence="2" type="ORF">CHYS00102_LOCUS15840</name>
</gene>
<sequence length="224" mass="25103">MAELYPLRGSKERAVTATGSVGWMYLVVIMRQYLSDSVVNTDDAFTIKRRKVVRIIYFLASWSDTIQHLRYLTNRSPYYSISDLISRTVAVSRKSRAPPTVHPRPKKSFLFKQTRSRAITAINATAIVAAPIIAFKIFSKFRLDVARRRLQDTFASFPPTIDSSLWVPPPPPLTNAVNFLPFYGICGRCGEPWKNPTACVGTGRVYCAQCINIGGGRTVRLLGI</sequence>
<organism evidence="2">
    <name type="scientific">Corethron hystrix</name>
    <dbReference type="NCBI Taxonomy" id="216773"/>
    <lineage>
        <taxon>Eukaryota</taxon>
        <taxon>Sar</taxon>
        <taxon>Stramenopiles</taxon>
        <taxon>Ochrophyta</taxon>
        <taxon>Bacillariophyta</taxon>
        <taxon>Coscinodiscophyceae</taxon>
        <taxon>Corethrophycidae</taxon>
        <taxon>Corethrales</taxon>
        <taxon>Corethraceae</taxon>
        <taxon>Corethron</taxon>
    </lineage>
</organism>
<dbReference type="EMBL" id="HBFR01022030">
    <property type="protein sequence ID" value="CAD8888640.1"/>
    <property type="molecule type" value="Transcribed_RNA"/>
</dbReference>
<keyword evidence="1" id="KW-1133">Transmembrane helix</keyword>
<proteinExistence type="predicted"/>
<keyword evidence="1" id="KW-0472">Membrane</keyword>
<evidence type="ECO:0008006" key="3">
    <source>
        <dbReference type="Google" id="ProtNLM"/>
    </source>
</evidence>
<dbReference type="AlphaFoldDB" id="A0A7S1BIT7"/>
<feature type="transmembrane region" description="Helical" evidence="1">
    <location>
        <begin position="118"/>
        <end position="139"/>
    </location>
</feature>
<evidence type="ECO:0000313" key="2">
    <source>
        <dbReference type="EMBL" id="CAD8888640.1"/>
    </source>
</evidence>
<protein>
    <recommendedName>
        <fullName evidence="3">Pex N-terminal domain-containing protein</fullName>
    </recommendedName>
</protein>
<evidence type="ECO:0000256" key="1">
    <source>
        <dbReference type="SAM" id="Phobius"/>
    </source>
</evidence>
<reference evidence="2" key="1">
    <citation type="submission" date="2021-01" db="EMBL/GenBank/DDBJ databases">
        <authorList>
            <person name="Corre E."/>
            <person name="Pelletier E."/>
            <person name="Niang G."/>
            <person name="Scheremetjew M."/>
            <person name="Finn R."/>
            <person name="Kale V."/>
            <person name="Holt S."/>
            <person name="Cochrane G."/>
            <person name="Meng A."/>
            <person name="Brown T."/>
            <person name="Cohen L."/>
        </authorList>
    </citation>
    <scope>NUCLEOTIDE SEQUENCE</scope>
    <source>
        <strain evidence="2">308</strain>
    </source>
</reference>
<accession>A0A7S1BIT7</accession>
<name>A0A7S1BIT7_9STRA</name>
<keyword evidence="1" id="KW-0812">Transmembrane</keyword>